<feature type="compositionally biased region" description="Gly residues" evidence="7">
    <location>
        <begin position="333"/>
        <end position="343"/>
    </location>
</feature>
<dbReference type="InterPro" id="IPR050554">
    <property type="entry name" value="Met_Synthase/Corrinoid"/>
</dbReference>
<dbReference type="GO" id="GO:0050667">
    <property type="term" value="P:homocysteine metabolic process"/>
    <property type="evidence" value="ECO:0007669"/>
    <property type="project" value="TreeGrafter"/>
</dbReference>
<accession>A0A2T6AW83</accession>
<protein>
    <submittedName>
        <fullName evidence="9">5-methyltetrahydrofolate--homocysteine methyltransferase</fullName>
    </submittedName>
</protein>
<feature type="domain" description="Pterin-binding" evidence="8">
    <location>
        <begin position="21"/>
        <end position="274"/>
    </location>
</feature>
<sequence length="351" mass="37065">MTRTVVESKTKTAVIGFDEPFCVIGERINPTGRKKLAAELEAGDFSTVEKDAVAQAACGANVLDVNAGVVYNSNPNPNETEPPLMRKMIELVQGLVDTPLCIDSSVPEALEAGLEVANGRPLLNSVTGEEERMELILPLVKKYNVPVVAISNDDTGISEDPDVRFAVAKKIVERAADFGIPPHDIVVDPLVMPIGAMATAGKQVFTLVRRLRDELGVNTTCGASNVSFGLPNRHGINNAFLPMAMGAGMTSAIMNPCALPVPASKIAEKRAAVEAAGIVLPEDMDDEAFCQLFGLGSTRPKPGSEMAAIRAANLLTNNDPHGAEWISFNKPGGSDGGPTSGRRGGGRRRRG</sequence>
<evidence type="ECO:0000256" key="1">
    <source>
        <dbReference type="ARBA" id="ARBA00010398"/>
    </source>
</evidence>
<dbReference type="RefSeq" id="WP_107975991.1">
    <property type="nucleotide sequence ID" value="NZ_BMEZ01000012.1"/>
</dbReference>
<evidence type="ECO:0000256" key="6">
    <source>
        <dbReference type="ARBA" id="ARBA00023285"/>
    </source>
</evidence>
<evidence type="ECO:0000313" key="10">
    <source>
        <dbReference type="Proteomes" id="UP000244069"/>
    </source>
</evidence>
<dbReference type="Gene3D" id="3.20.20.20">
    <property type="entry name" value="Dihydropteroate synthase-like"/>
    <property type="match status" value="1"/>
</dbReference>
<evidence type="ECO:0000256" key="7">
    <source>
        <dbReference type="SAM" id="MobiDB-lite"/>
    </source>
</evidence>
<dbReference type="GO" id="GO:0046872">
    <property type="term" value="F:metal ion binding"/>
    <property type="evidence" value="ECO:0007669"/>
    <property type="project" value="UniProtKB-KW"/>
</dbReference>
<keyword evidence="4 9" id="KW-0808">Transferase</keyword>
<evidence type="ECO:0000259" key="8">
    <source>
        <dbReference type="PROSITE" id="PS50972"/>
    </source>
</evidence>
<keyword evidence="6" id="KW-0170">Cobalt</keyword>
<evidence type="ECO:0000256" key="3">
    <source>
        <dbReference type="ARBA" id="ARBA00022628"/>
    </source>
</evidence>
<gene>
    <name evidence="9" type="ORF">C8N44_11077</name>
</gene>
<evidence type="ECO:0000256" key="5">
    <source>
        <dbReference type="ARBA" id="ARBA00022723"/>
    </source>
</evidence>
<keyword evidence="10" id="KW-1185">Reference proteome</keyword>
<dbReference type="PANTHER" id="PTHR45833:SF1">
    <property type="entry name" value="METHIONINE SYNTHASE"/>
    <property type="match status" value="1"/>
</dbReference>
<dbReference type="Pfam" id="PF00809">
    <property type="entry name" value="Pterin_bind"/>
    <property type="match status" value="1"/>
</dbReference>
<evidence type="ECO:0000256" key="2">
    <source>
        <dbReference type="ARBA" id="ARBA00022603"/>
    </source>
</evidence>
<dbReference type="Proteomes" id="UP000244069">
    <property type="component" value="Unassembled WGS sequence"/>
</dbReference>
<name>A0A2T6AW83_9RHOB</name>
<comment type="similarity">
    <text evidence="1">Belongs to the vitamin-B12 dependent methionine synthase family.</text>
</comment>
<dbReference type="InterPro" id="IPR011005">
    <property type="entry name" value="Dihydropteroate_synth-like_sf"/>
</dbReference>
<dbReference type="InterPro" id="IPR000489">
    <property type="entry name" value="Pterin-binding_dom"/>
</dbReference>
<dbReference type="NCBIfam" id="NF005719">
    <property type="entry name" value="PRK07535.1"/>
    <property type="match status" value="1"/>
</dbReference>
<dbReference type="PANTHER" id="PTHR45833">
    <property type="entry name" value="METHIONINE SYNTHASE"/>
    <property type="match status" value="1"/>
</dbReference>
<evidence type="ECO:0000256" key="4">
    <source>
        <dbReference type="ARBA" id="ARBA00022679"/>
    </source>
</evidence>
<keyword evidence="5" id="KW-0479">Metal-binding</keyword>
<dbReference type="GO" id="GO:0031419">
    <property type="term" value="F:cobalamin binding"/>
    <property type="evidence" value="ECO:0007669"/>
    <property type="project" value="UniProtKB-KW"/>
</dbReference>
<keyword evidence="3" id="KW-0846">Cobalamin</keyword>
<organism evidence="9 10">
    <name type="scientific">Allosediminivita pacifica</name>
    <dbReference type="NCBI Taxonomy" id="1267769"/>
    <lineage>
        <taxon>Bacteria</taxon>
        <taxon>Pseudomonadati</taxon>
        <taxon>Pseudomonadota</taxon>
        <taxon>Alphaproteobacteria</taxon>
        <taxon>Rhodobacterales</taxon>
        <taxon>Paracoccaceae</taxon>
        <taxon>Allosediminivita</taxon>
    </lineage>
</organism>
<dbReference type="GO" id="GO:0032259">
    <property type="term" value="P:methylation"/>
    <property type="evidence" value="ECO:0007669"/>
    <property type="project" value="UniProtKB-KW"/>
</dbReference>
<proteinExistence type="inferred from homology"/>
<feature type="region of interest" description="Disordered" evidence="7">
    <location>
        <begin position="323"/>
        <end position="351"/>
    </location>
</feature>
<keyword evidence="2 9" id="KW-0489">Methyltransferase</keyword>
<evidence type="ECO:0000313" key="9">
    <source>
        <dbReference type="EMBL" id="PTX48078.1"/>
    </source>
</evidence>
<dbReference type="AlphaFoldDB" id="A0A2T6AW83"/>
<dbReference type="GO" id="GO:0008705">
    <property type="term" value="F:methionine synthase activity"/>
    <property type="evidence" value="ECO:0007669"/>
    <property type="project" value="TreeGrafter"/>
</dbReference>
<dbReference type="PROSITE" id="PS50972">
    <property type="entry name" value="PTERIN_BINDING"/>
    <property type="match status" value="1"/>
</dbReference>
<comment type="caution">
    <text evidence="9">The sequence shown here is derived from an EMBL/GenBank/DDBJ whole genome shotgun (WGS) entry which is preliminary data.</text>
</comment>
<reference evidence="9 10" key="1">
    <citation type="submission" date="2018-04" db="EMBL/GenBank/DDBJ databases">
        <title>Genomic Encyclopedia of Archaeal and Bacterial Type Strains, Phase II (KMG-II): from individual species to whole genera.</title>
        <authorList>
            <person name="Goeker M."/>
        </authorList>
    </citation>
    <scope>NUCLEOTIDE SEQUENCE [LARGE SCALE GENOMIC DNA]</scope>
    <source>
        <strain evidence="9 10">DSM 29329</strain>
    </source>
</reference>
<dbReference type="OrthoDB" id="9803687at2"/>
<dbReference type="EMBL" id="QBKN01000010">
    <property type="protein sequence ID" value="PTX48078.1"/>
    <property type="molecule type" value="Genomic_DNA"/>
</dbReference>
<dbReference type="GO" id="GO:0005829">
    <property type="term" value="C:cytosol"/>
    <property type="evidence" value="ECO:0007669"/>
    <property type="project" value="TreeGrafter"/>
</dbReference>
<dbReference type="SUPFAM" id="SSF51717">
    <property type="entry name" value="Dihydropteroate synthetase-like"/>
    <property type="match status" value="1"/>
</dbReference>
<dbReference type="GO" id="GO:0046653">
    <property type="term" value="P:tetrahydrofolate metabolic process"/>
    <property type="evidence" value="ECO:0007669"/>
    <property type="project" value="TreeGrafter"/>
</dbReference>